<evidence type="ECO:0000313" key="2">
    <source>
        <dbReference type="EMBL" id="RLV83437.1"/>
    </source>
</evidence>
<protein>
    <submittedName>
        <fullName evidence="2">Uncharacterized protein</fullName>
    </submittedName>
</protein>
<feature type="compositionally biased region" description="Polar residues" evidence="1">
    <location>
        <begin position="8"/>
        <end position="22"/>
    </location>
</feature>
<accession>A0A3L8RRZ4</accession>
<evidence type="ECO:0000256" key="1">
    <source>
        <dbReference type="SAM" id="MobiDB-lite"/>
    </source>
</evidence>
<gene>
    <name evidence="2" type="ORF">DV515_00016470</name>
</gene>
<reference evidence="2 3" key="1">
    <citation type="journal article" date="2018" name="Proc. R. Soc. B">
        <title>A non-coding region near Follistatin controls head colour polymorphism in the Gouldian finch.</title>
        <authorList>
            <person name="Toomey M.B."/>
            <person name="Marques C.I."/>
            <person name="Andrade P."/>
            <person name="Araujo P.M."/>
            <person name="Sabatino S."/>
            <person name="Gazda M.A."/>
            <person name="Afonso S."/>
            <person name="Lopes R.J."/>
            <person name="Corbo J.C."/>
            <person name="Carneiro M."/>
        </authorList>
    </citation>
    <scope>NUCLEOTIDE SEQUENCE [LARGE SCALE GENOMIC DNA]</scope>
    <source>
        <strain evidence="2">Red01</strain>
        <tissue evidence="2">Muscle</tissue>
    </source>
</reference>
<name>A0A3L8RRZ4_CHLGU</name>
<dbReference type="EMBL" id="QUSF01000322">
    <property type="protein sequence ID" value="RLV83437.1"/>
    <property type="molecule type" value="Genomic_DNA"/>
</dbReference>
<organism evidence="2 3">
    <name type="scientific">Chloebia gouldiae</name>
    <name type="common">Gouldian finch</name>
    <name type="synonym">Erythrura gouldiae</name>
    <dbReference type="NCBI Taxonomy" id="44316"/>
    <lineage>
        <taxon>Eukaryota</taxon>
        <taxon>Metazoa</taxon>
        <taxon>Chordata</taxon>
        <taxon>Craniata</taxon>
        <taxon>Vertebrata</taxon>
        <taxon>Euteleostomi</taxon>
        <taxon>Archelosauria</taxon>
        <taxon>Archosauria</taxon>
        <taxon>Dinosauria</taxon>
        <taxon>Saurischia</taxon>
        <taxon>Theropoda</taxon>
        <taxon>Coelurosauria</taxon>
        <taxon>Aves</taxon>
        <taxon>Neognathae</taxon>
        <taxon>Neoaves</taxon>
        <taxon>Telluraves</taxon>
        <taxon>Australaves</taxon>
        <taxon>Passeriformes</taxon>
        <taxon>Passeroidea</taxon>
        <taxon>Passeridae</taxon>
        <taxon>Chloebia</taxon>
    </lineage>
</organism>
<feature type="region of interest" description="Disordered" evidence="1">
    <location>
        <begin position="1"/>
        <end position="64"/>
    </location>
</feature>
<proteinExistence type="predicted"/>
<dbReference type="AlphaFoldDB" id="A0A3L8RRZ4"/>
<dbReference type="Proteomes" id="UP000276834">
    <property type="component" value="Unassembled WGS sequence"/>
</dbReference>
<comment type="caution">
    <text evidence="2">The sequence shown here is derived from an EMBL/GenBank/DDBJ whole genome shotgun (WGS) entry which is preliminary data.</text>
</comment>
<sequence>MSRRAIRNMNTLIQPSPASSGVLSGGTPTPEGEFGGDSPGAHLEPGMQMRGCGLTHDVTEPQFW</sequence>
<evidence type="ECO:0000313" key="3">
    <source>
        <dbReference type="Proteomes" id="UP000276834"/>
    </source>
</evidence>
<keyword evidence="3" id="KW-1185">Reference proteome</keyword>